<proteinExistence type="inferred from homology"/>
<reference evidence="2" key="1">
    <citation type="submission" date="2016-10" db="EMBL/GenBank/DDBJ databases">
        <title>Sequence of Gallionella enrichment culture.</title>
        <authorList>
            <person name="Poehlein A."/>
            <person name="Muehling M."/>
            <person name="Daniel R."/>
        </authorList>
    </citation>
    <scope>NUCLEOTIDE SEQUENCE</scope>
</reference>
<dbReference type="AlphaFoldDB" id="A0A1J5P7Q8"/>
<dbReference type="EMBL" id="MLJW01006039">
    <property type="protein sequence ID" value="OIQ67270.1"/>
    <property type="molecule type" value="Genomic_DNA"/>
</dbReference>
<dbReference type="InterPro" id="IPR003746">
    <property type="entry name" value="DUF167"/>
</dbReference>
<protein>
    <recommendedName>
        <fullName evidence="3">Protein containing DUF167</fullName>
    </recommendedName>
</protein>
<dbReference type="NCBIfam" id="TIGR00251">
    <property type="entry name" value="DUF167 family protein"/>
    <property type="match status" value="1"/>
</dbReference>
<dbReference type="InterPro" id="IPR036591">
    <property type="entry name" value="YggU-like_sf"/>
</dbReference>
<evidence type="ECO:0000256" key="1">
    <source>
        <dbReference type="ARBA" id="ARBA00010364"/>
    </source>
</evidence>
<comment type="caution">
    <text evidence="2">The sequence shown here is derived from an EMBL/GenBank/DDBJ whole genome shotgun (WGS) entry which is preliminary data.</text>
</comment>
<evidence type="ECO:0008006" key="3">
    <source>
        <dbReference type="Google" id="ProtNLM"/>
    </source>
</evidence>
<dbReference type="SUPFAM" id="SSF69786">
    <property type="entry name" value="YggU-like"/>
    <property type="match status" value="1"/>
</dbReference>
<name>A0A1J5P7Q8_9ZZZZ</name>
<dbReference type="Pfam" id="PF02594">
    <property type="entry name" value="DUF167"/>
    <property type="match status" value="1"/>
</dbReference>
<accession>A0A1J5P7Q8</accession>
<evidence type="ECO:0000313" key="2">
    <source>
        <dbReference type="EMBL" id="OIQ67270.1"/>
    </source>
</evidence>
<dbReference type="HAMAP" id="MF_00634">
    <property type="entry name" value="UPF0235"/>
    <property type="match status" value="1"/>
</dbReference>
<dbReference type="Gene3D" id="3.30.1200.10">
    <property type="entry name" value="YggU-like"/>
    <property type="match status" value="1"/>
</dbReference>
<organism evidence="2">
    <name type="scientific">mine drainage metagenome</name>
    <dbReference type="NCBI Taxonomy" id="410659"/>
    <lineage>
        <taxon>unclassified sequences</taxon>
        <taxon>metagenomes</taxon>
        <taxon>ecological metagenomes</taxon>
    </lineage>
</organism>
<dbReference type="SMART" id="SM01152">
    <property type="entry name" value="DUF167"/>
    <property type="match status" value="1"/>
</dbReference>
<comment type="similarity">
    <text evidence="1">Belongs to the UPF0235 family.</text>
</comment>
<sequence length="106" mass="11376">MTAKRPRNLTADSFFAWDGDVLVVNILGKPAAARDAIGKPYGTQLKVSVTAAPRNGKATDHMVRFLAPLFGVNVSAIEVVFGRESVNKQLRIKAPTRLPAVFTGSP</sequence>
<gene>
    <name evidence="2" type="ORF">GALL_511510</name>
</gene>